<keyword evidence="1" id="KW-1133">Transmembrane helix</keyword>
<protein>
    <submittedName>
        <fullName evidence="2">Uncharacterized protein</fullName>
    </submittedName>
</protein>
<organism evidence="2 3">
    <name type="scientific">Bianquea renquensis</name>
    <dbReference type="NCBI Taxonomy" id="2763661"/>
    <lineage>
        <taxon>Bacteria</taxon>
        <taxon>Bacillati</taxon>
        <taxon>Bacillota</taxon>
        <taxon>Clostridia</taxon>
        <taxon>Eubacteriales</taxon>
        <taxon>Bianqueaceae</taxon>
        <taxon>Bianquea</taxon>
    </lineage>
</organism>
<accession>A0A926HWF9</accession>
<comment type="caution">
    <text evidence="2">The sequence shown here is derived from an EMBL/GenBank/DDBJ whole genome shotgun (WGS) entry which is preliminary data.</text>
</comment>
<dbReference type="EMBL" id="JACRSQ010000003">
    <property type="protein sequence ID" value="MBC8542672.1"/>
    <property type="molecule type" value="Genomic_DNA"/>
</dbReference>
<keyword evidence="3" id="KW-1185">Reference proteome</keyword>
<keyword evidence="1" id="KW-0812">Transmembrane</keyword>
<dbReference type="Proteomes" id="UP000657006">
    <property type="component" value="Unassembled WGS sequence"/>
</dbReference>
<evidence type="ECO:0000313" key="3">
    <source>
        <dbReference type="Proteomes" id="UP000657006"/>
    </source>
</evidence>
<evidence type="ECO:0000256" key="1">
    <source>
        <dbReference type="SAM" id="Phobius"/>
    </source>
</evidence>
<evidence type="ECO:0000313" key="2">
    <source>
        <dbReference type="EMBL" id="MBC8542672.1"/>
    </source>
</evidence>
<dbReference type="RefSeq" id="WP_177717388.1">
    <property type="nucleotide sequence ID" value="NZ_JACRSQ010000003.1"/>
</dbReference>
<name>A0A926HWF9_9FIRM</name>
<keyword evidence="1" id="KW-0472">Membrane</keyword>
<gene>
    <name evidence="2" type="ORF">H8730_03805</name>
</gene>
<dbReference type="AlphaFoldDB" id="A0A926HWF9"/>
<reference evidence="2" key="1">
    <citation type="submission" date="2020-08" db="EMBL/GenBank/DDBJ databases">
        <title>Genome public.</title>
        <authorList>
            <person name="Liu C."/>
            <person name="Sun Q."/>
        </authorList>
    </citation>
    <scope>NUCLEOTIDE SEQUENCE</scope>
    <source>
        <strain evidence="2">NSJ-32</strain>
    </source>
</reference>
<sequence>MKRSSLLATCLSILFAGAFLFLVAYVFWGFLAAILFSLLGMLLVGLALYRTRRHAETCADELRARFPGEALLYVASASYLTDRGTFPGTLAVTPARICFFGGRKTSITVMMDVPLSDLQDCMFNMFFYAIETSGDVHQFRVKQHEKLMRILQDQGISTQG</sequence>
<proteinExistence type="predicted"/>
<feature type="transmembrane region" description="Helical" evidence="1">
    <location>
        <begin position="30"/>
        <end position="49"/>
    </location>
</feature>